<proteinExistence type="predicted"/>
<dbReference type="Proteomes" id="UP000019132">
    <property type="component" value="Unassembled WGS sequence"/>
</dbReference>
<organism evidence="2 3">
    <name type="scientific">Globisporangium ultimum (strain ATCC 200006 / CBS 805.95 / DAOM BR144)</name>
    <name type="common">Pythium ultimum</name>
    <dbReference type="NCBI Taxonomy" id="431595"/>
    <lineage>
        <taxon>Eukaryota</taxon>
        <taxon>Sar</taxon>
        <taxon>Stramenopiles</taxon>
        <taxon>Oomycota</taxon>
        <taxon>Peronosporomycetes</taxon>
        <taxon>Pythiales</taxon>
        <taxon>Pythiaceae</taxon>
        <taxon>Globisporangium</taxon>
    </lineage>
</organism>
<dbReference type="EMBL" id="GL376590">
    <property type="status" value="NOT_ANNOTATED_CDS"/>
    <property type="molecule type" value="Genomic_DNA"/>
</dbReference>
<reference evidence="2" key="3">
    <citation type="submission" date="2015-02" db="UniProtKB">
        <authorList>
            <consortium name="EnsemblProtists"/>
        </authorList>
    </citation>
    <scope>IDENTIFICATION</scope>
    <source>
        <strain evidence="2">DAOM BR144</strain>
    </source>
</reference>
<dbReference type="EnsemblProtists" id="PYU1_T010998">
    <property type="protein sequence ID" value="PYU1_T010998"/>
    <property type="gene ID" value="PYU1_G010974"/>
</dbReference>
<feature type="region of interest" description="Disordered" evidence="1">
    <location>
        <begin position="123"/>
        <end position="169"/>
    </location>
</feature>
<reference evidence="3" key="1">
    <citation type="journal article" date="2010" name="Genome Biol.">
        <title>Genome sequence of the necrotrophic plant pathogen Pythium ultimum reveals original pathogenicity mechanisms and effector repertoire.</title>
        <authorList>
            <person name="Levesque C.A."/>
            <person name="Brouwer H."/>
            <person name="Cano L."/>
            <person name="Hamilton J.P."/>
            <person name="Holt C."/>
            <person name="Huitema E."/>
            <person name="Raffaele S."/>
            <person name="Robideau G.P."/>
            <person name="Thines M."/>
            <person name="Win J."/>
            <person name="Zerillo M.M."/>
            <person name="Beakes G.W."/>
            <person name="Boore J.L."/>
            <person name="Busam D."/>
            <person name="Dumas B."/>
            <person name="Ferriera S."/>
            <person name="Fuerstenberg S.I."/>
            <person name="Gachon C.M."/>
            <person name="Gaulin E."/>
            <person name="Govers F."/>
            <person name="Grenville-Briggs L."/>
            <person name="Horner N."/>
            <person name="Hostetler J."/>
            <person name="Jiang R.H."/>
            <person name="Johnson J."/>
            <person name="Krajaejun T."/>
            <person name="Lin H."/>
            <person name="Meijer H.J."/>
            <person name="Moore B."/>
            <person name="Morris P."/>
            <person name="Phuntmart V."/>
            <person name="Puiu D."/>
            <person name="Shetty J."/>
            <person name="Stajich J.E."/>
            <person name="Tripathy S."/>
            <person name="Wawra S."/>
            <person name="van West P."/>
            <person name="Whitty B.R."/>
            <person name="Coutinho P.M."/>
            <person name="Henrissat B."/>
            <person name="Martin F."/>
            <person name="Thomas P.D."/>
            <person name="Tyler B.M."/>
            <person name="De Vries R.P."/>
            <person name="Kamoun S."/>
            <person name="Yandell M."/>
            <person name="Tisserat N."/>
            <person name="Buell C.R."/>
        </authorList>
    </citation>
    <scope>NUCLEOTIDE SEQUENCE</scope>
    <source>
        <strain evidence="3">DAOM:BR144</strain>
    </source>
</reference>
<evidence type="ECO:0000313" key="3">
    <source>
        <dbReference type="Proteomes" id="UP000019132"/>
    </source>
</evidence>
<dbReference type="VEuPathDB" id="FungiDB:PYU1_G010974"/>
<dbReference type="eggNOG" id="ENOG502S9Q6">
    <property type="taxonomic scope" value="Eukaryota"/>
</dbReference>
<sequence length="247" mass="27648">MSSYGGYIPPPFPFPEAWPTLFQTQQTTWLTPTLALASSPVFPFDSTFASAREPAHESHVDANHVVHPFVVQEDKYGSSSESGEEPKNSDYSDDGDSSEGEYVYGYVLSDEWRNRFHASVQARQRLQQQQRSQRQREQQQQQKQVGASTTSVKSKAQSSNKGKKRRQDLLSAARSAIATGGRTVGLQRALAAAKQREATQRRPIAPAATAAEKNNAELRQLETQLNLRFDEFCDAFRPVVWPHDAVH</sequence>
<dbReference type="InParanoid" id="K3X199"/>
<dbReference type="HOGENOM" id="CLU_1191978_0_0_1"/>
<evidence type="ECO:0000256" key="1">
    <source>
        <dbReference type="SAM" id="MobiDB-lite"/>
    </source>
</evidence>
<dbReference type="AlphaFoldDB" id="K3X199"/>
<evidence type="ECO:0000313" key="2">
    <source>
        <dbReference type="EnsemblProtists" id="PYU1_T010998"/>
    </source>
</evidence>
<protein>
    <submittedName>
        <fullName evidence="2">Uncharacterized protein</fullName>
    </submittedName>
</protein>
<feature type="compositionally biased region" description="Low complexity" evidence="1">
    <location>
        <begin position="123"/>
        <end position="144"/>
    </location>
</feature>
<reference evidence="3" key="2">
    <citation type="submission" date="2010-04" db="EMBL/GenBank/DDBJ databases">
        <authorList>
            <person name="Buell R."/>
            <person name="Hamilton J."/>
            <person name="Hostetler J."/>
        </authorList>
    </citation>
    <scope>NUCLEOTIDE SEQUENCE [LARGE SCALE GENOMIC DNA]</scope>
    <source>
        <strain evidence="3">DAOM:BR144</strain>
    </source>
</reference>
<keyword evidence="3" id="KW-1185">Reference proteome</keyword>
<dbReference type="OMA" id="PVMWPHD"/>
<name>K3X199_GLOUD</name>
<accession>K3X199</accession>
<feature type="compositionally biased region" description="Polar residues" evidence="1">
    <location>
        <begin position="145"/>
        <end position="160"/>
    </location>
</feature>
<feature type="region of interest" description="Disordered" evidence="1">
    <location>
        <begin position="74"/>
        <end position="98"/>
    </location>
</feature>